<dbReference type="PANTHER" id="PTHR42756:SF1">
    <property type="entry name" value="TRANSCRIPTIONAL REPRESSOR OF EMRAB OPERON"/>
    <property type="match status" value="1"/>
</dbReference>
<keyword evidence="2" id="KW-0238">DNA-binding</keyword>
<dbReference type="GO" id="GO:0003700">
    <property type="term" value="F:DNA-binding transcription factor activity"/>
    <property type="evidence" value="ECO:0007669"/>
    <property type="project" value="InterPro"/>
</dbReference>
<evidence type="ECO:0000256" key="3">
    <source>
        <dbReference type="ARBA" id="ARBA00023163"/>
    </source>
</evidence>
<protein>
    <submittedName>
        <fullName evidence="5">Winged helix-turn-helix transcriptional regulator</fullName>
    </submittedName>
</protein>
<dbReference type="InterPro" id="IPR000835">
    <property type="entry name" value="HTH_MarR-typ"/>
</dbReference>
<feature type="domain" description="HTH marR-type" evidence="4">
    <location>
        <begin position="19"/>
        <end position="154"/>
    </location>
</feature>
<dbReference type="PANTHER" id="PTHR42756">
    <property type="entry name" value="TRANSCRIPTIONAL REGULATOR, MARR"/>
    <property type="match status" value="1"/>
</dbReference>
<dbReference type="PROSITE" id="PS50995">
    <property type="entry name" value="HTH_MARR_2"/>
    <property type="match status" value="1"/>
</dbReference>
<accession>A0A5C4N455</accession>
<dbReference type="EMBL" id="VDFV01000063">
    <property type="protein sequence ID" value="TNC61842.1"/>
    <property type="molecule type" value="Genomic_DNA"/>
</dbReference>
<keyword evidence="1" id="KW-0805">Transcription regulation</keyword>
<evidence type="ECO:0000259" key="4">
    <source>
        <dbReference type="PROSITE" id="PS50995"/>
    </source>
</evidence>
<comment type="caution">
    <text evidence="5">The sequence shown here is derived from an EMBL/GenBank/DDBJ whole genome shotgun (WGS) entry which is preliminary data.</text>
</comment>
<dbReference type="PRINTS" id="PR00598">
    <property type="entry name" value="HTHMARR"/>
</dbReference>
<dbReference type="AlphaFoldDB" id="A0A5C4N455"/>
<dbReference type="InterPro" id="IPR036388">
    <property type="entry name" value="WH-like_DNA-bd_sf"/>
</dbReference>
<dbReference type="GO" id="GO:0003677">
    <property type="term" value="F:DNA binding"/>
    <property type="evidence" value="ECO:0007669"/>
    <property type="project" value="UniProtKB-KW"/>
</dbReference>
<evidence type="ECO:0000256" key="2">
    <source>
        <dbReference type="ARBA" id="ARBA00023125"/>
    </source>
</evidence>
<evidence type="ECO:0000256" key="1">
    <source>
        <dbReference type="ARBA" id="ARBA00023015"/>
    </source>
</evidence>
<keyword evidence="3" id="KW-0804">Transcription</keyword>
<name>A0A5C4N455_9RHOB</name>
<sequence length="161" mass="18349">MDRGPLPTRVDQVDLDVLENTLSFYIRVLDVAVSRDLDERLQGFEVARGKWKITALLLIDNHPGIRPSVLAEIAFKDRSAMGRILDQFEVHGLITRRVSAEDGRAQELYITEKGSALAAKVRSIVVQQSKDFFDRIIPPAEQDVVIDVLKRAYHRLREIQE</sequence>
<evidence type="ECO:0000313" key="6">
    <source>
        <dbReference type="Proteomes" id="UP000305709"/>
    </source>
</evidence>
<dbReference type="SMART" id="SM00347">
    <property type="entry name" value="HTH_MARR"/>
    <property type="match status" value="1"/>
</dbReference>
<keyword evidence="6" id="KW-1185">Reference proteome</keyword>
<dbReference type="InterPro" id="IPR036390">
    <property type="entry name" value="WH_DNA-bd_sf"/>
</dbReference>
<dbReference type="SUPFAM" id="SSF46785">
    <property type="entry name" value="Winged helix' DNA-binding domain"/>
    <property type="match status" value="1"/>
</dbReference>
<dbReference type="Gene3D" id="1.10.10.10">
    <property type="entry name" value="Winged helix-like DNA-binding domain superfamily/Winged helix DNA-binding domain"/>
    <property type="match status" value="1"/>
</dbReference>
<reference evidence="5 6" key="1">
    <citation type="submission" date="2019-06" db="EMBL/GenBank/DDBJ databases">
        <authorList>
            <person name="Jiang L."/>
        </authorList>
    </citation>
    <scope>NUCLEOTIDE SEQUENCE [LARGE SCALE GENOMIC DNA]</scope>
    <source>
        <strain evidence="5 6">YIM 48858</strain>
    </source>
</reference>
<proteinExistence type="predicted"/>
<gene>
    <name evidence="5" type="ORF">FHG71_20885</name>
</gene>
<dbReference type="OrthoDB" id="7349109at2"/>
<organism evidence="5 6">
    <name type="scientific">Rubellimicrobium roseum</name>
    <dbReference type="NCBI Taxonomy" id="687525"/>
    <lineage>
        <taxon>Bacteria</taxon>
        <taxon>Pseudomonadati</taxon>
        <taxon>Pseudomonadota</taxon>
        <taxon>Alphaproteobacteria</taxon>
        <taxon>Rhodobacterales</taxon>
        <taxon>Roseobacteraceae</taxon>
        <taxon>Rubellimicrobium</taxon>
    </lineage>
</organism>
<dbReference type="Pfam" id="PF12802">
    <property type="entry name" value="MarR_2"/>
    <property type="match status" value="1"/>
</dbReference>
<dbReference type="Proteomes" id="UP000305709">
    <property type="component" value="Unassembled WGS sequence"/>
</dbReference>
<evidence type="ECO:0000313" key="5">
    <source>
        <dbReference type="EMBL" id="TNC61842.1"/>
    </source>
</evidence>